<protein>
    <submittedName>
        <fullName evidence="2">Uncharacterized protein</fullName>
    </submittedName>
</protein>
<evidence type="ECO:0000313" key="2">
    <source>
        <dbReference type="EMBL" id="OPJ68184.1"/>
    </source>
</evidence>
<dbReference type="AlphaFoldDB" id="A0A1V4J840"/>
<reference evidence="2 3" key="1">
    <citation type="submission" date="2016-02" db="EMBL/GenBank/DDBJ databases">
        <title>Band-tailed pigeon sequencing and assembly.</title>
        <authorList>
            <person name="Soares A.E."/>
            <person name="Novak B.J."/>
            <person name="Rice E.S."/>
            <person name="O'Connell B."/>
            <person name="Chang D."/>
            <person name="Weber S."/>
            <person name="Shapiro B."/>
        </authorList>
    </citation>
    <scope>NUCLEOTIDE SEQUENCE [LARGE SCALE GENOMIC DNA]</scope>
    <source>
        <strain evidence="2">BTP2013</strain>
        <tissue evidence="2">Blood</tissue>
    </source>
</reference>
<dbReference type="Proteomes" id="UP000190648">
    <property type="component" value="Unassembled WGS sequence"/>
</dbReference>
<organism evidence="2 3">
    <name type="scientific">Patagioenas fasciata monilis</name>
    <dbReference type="NCBI Taxonomy" id="372326"/>
    <lineage>
        <taxon>Eukaryota</taxon>
        <taxon>Metazoa</taxon>
        <taxon>Chordata</taxon>
        <taxon>Craniata</taxon>
        <taxon>Vertebrata</taxon>
        <taxon>Euteleostomi</taxon>
        <taxon>Archelosauria</taxon>
        <taxon>Archosauria</taxon>
        <taxon>Dinosauria</taxon>
        <taxon>Saurischia</taxon>
        <taxon>Theropoda</taxon>
        <taxon>Coelurosauria</taxon>
        <taxon>Aves</taxon>
        <taxon>Neognathae</taxon>
        <taxon>Neoaves</taxon>
        <taxon>Columbimorphae</taxon>
        <taxon>Columbiformes</taxon>
        <taxon>Columbidae</taxon>
        <taxon>Patagioenas</taxon>
    </lineage>
</organism>
<accession>A0A1V4J840</accession>
<evidence type="ECO:0000256" key="1">
    <source>
        <dbReference type="SAM" id="Phobius"/>
    </source>
</evidence>
<name>A0A1V4J840_PATFA</name>
<proteinExistence type="predicted"/>
<keyword evidence="3" id="KW-1185">Reference proteome</keyword>
<sequence>MSCISGETSGSRPNDLSWNYLLGLIGEQLILPPSEAGVPLLVFLVPAITPFIPIFKVVPSKACSQHW</sequence>
<comment type="caution">
    <text evidence="2">The sequence shown here is derived from an EMBL/GenBank/DDBJ whole genome shotgun (WGS) entry which is preliminary data.</text>
</comment>
<dbReference type="EMBL" id="LSYS01008642">
    <property type="protein sequence ID" value="OPJ68184.1"/>
    <property type="molecule type" value="Genomic_DNA"/>
</dbReference>
<evidence type="ECO:0000313" key="3">
    <source>
        <dbReference type="Proteomes" id="UP000190648"/>
    </source>
</evidence>
<keyword evidence="1" id="KW-0812">Transmembrane</keyword>
<keyword evidence="1" id="KW-0472">Membrane</keyword>
<gene>
    <name evidence="2" type="ORF">AV530_013697</name>
</gene>
<feature type="transmembrane region" description="Helical" evidence="1">
    <location>
        <begin position="36"/>
        <end position="58"/>
    </location>
</feature>
<keyword evidence="1" id="KW-1133">Transmembrane helix</keyword>